<dbReference type="PANTHER" id="PTHR39321:SF3">
    <property type="entry name" value="PHOSPHOPANTETHEINE ADENYLYLTRANSFERASE"/>
    <property type="match status" value="1"/>
</dbReference>
<dbReference type="CDD" id="cd02165">
    <property type="entry name" value="NMNAT"/>
    <property type="match status" value="1"/>
</dbReference>
<dbReference type="Pfam" id="PF01467">
    <property type="entry name" value="CTP_transf_like"/>
    <property type="match status" value="1"/>
</dbReference>
<protein>
    <recommendedName>
        <fullName evidence="10">Probable nicotinate-nucleotide adenylyltransferase</fullName>
        <ecNumber evidence="10">2.7.7.18</ecNumber>
    </recommendedName>
    <alternativeName>
        <fullName evidence="10">Deamido-NAD(+) diphosphorylase</fullName>
    </alternativeName>
    <alternativeName>
        <fullName evidence="10">Deamido-NAD(+) pyrophosphorylase</fullName>
    </alternativeName>
    <alternativeName>
        <fullName evidence="10">Nicotinate mononucleotide adenylyltransferase</fullName>
        <shortName evidence="10">NaMN adenylyltransferase</shortName>
    </alternativeName>
</protein>
<dbReference type="InterPro" id="IPR004821">
    <property type="entry name" value="Cyt_trans-like"/>
</dbReference>
<dbReference type="SUPFAM" id="SSF52374">
    <property type="entry name" value="Nucleotidylyl transferase"/>
    <property type="match status" value="1"/>
</dbReference>
<evidence type="ECO:0000256" key="1">
    <source>
        <dbReference type="ARBA" id="ARBA00002324"/>
    </source>
</evidence>
<dbReference type="HAMAP" id="MF_00244">
    <property type="entry name" value="NaMN_adenylyltr"/>
    <property type="match status" value="1"/>
</dbReference>
<dbReference type="EMBL" id="JAJEQE010000039">
    <property type="protein sequence ID" value="MCC2149730.1"/>
    <property type="molecule type" value="Genomic_DNA"/>
</dbReference>
<dbReference type="NCBIfam" id="NF000840">
    <property type="entry name" value="PRK00071.1-3"/>
    <property type="match status" value="1"/>
</dbReference>
<keyword evidence="13" id="KW-1185">Reference proteome</keyword>
<dbReference type="NCBIfam" id="TIGR00482">
    <property type="entry name" value="nicotinate (nicotinamide) nucleotide adenylyltransferase"/>
    <property type="match status" value="1"/>
</dbReference>
<keyword evidence="6 10" id="KW-0547">Nucleotide-binding</keyword>
<evidence type="ECO:0000313" key="13">
    <source>
        <dbReference type="Proteomes" id="UP001299235"/>
    </source>
</evidence>
<evidence type="ECO:0000256" key="8">
    <source>
        <dbReference type="ARBA" id="ARBA00023027"/>
    </source>
</evidence>
<sequence>MKKEKARKIGIMGGTFDPIHIGHLILGENAWHQFGLEKVLFMPSANPPHKPNRIGRADIQERVDMVRGAIADNPHFELSLEEAFREDYCYTSETLQEMTVKHPDTEYYFIMGADSLFAFETWHEPQKICQNCVIVAAVRDHVSAEHFKEQIEYLTQKYQVDIRILATPNIDVSSHEIREWIRKANTSLKYYVPDKVISYIKEKNLYSECKE</sequence>
<dbReference type="RefSeq" id="WP_226911894.1">
    <property type="nucleotide sequence ID" value="NZ_JAJEQE010000039.1"/>
</dbReference>
<comment type="similarity">
    <text evidence="10">Belongs to the NadD family.</text>
</comment>
<comment type="catalytic activity">
    <reaction evidence="9 10">
        <text>nicotinate beta-D-ribonucleotide + ATP + H(+) = deamido-NAD(+) + diphosphate</text>
        <dbReference type="Rhea" id="RHEA:22860"/>
        <dbReference type="ChEBI" id="CHEBI:15378"/>
        <dbReference type="ChEBI" id="CHEBI:30616"/>
        <dbReference type="ChEBI" id="CHEBI:33019"/>
        <dbReference type="ChEBI" id="CHEBI:57502"/>
        <dbReference type="ChEBI" id="CHEBI:58437"/>
        <dbReference type="EC" id="2.7.7.18"/>
    </reaction>
</comment>
<keyword evidence="7 10" id="KW-0067">ATP-binding</keyword>
<dbReference type="Proteomes" id="UP001299235">
    <property type="component" value="Unassembled WGS sequence"/>
</dbReference>
<gene>
    <name evidence="10 12" type="primary">nadD</name>
    <name evidence="12" type="ORF">LKD42_10770</name>
</gene>
<evidence type="ECO:0000256" key="4">
    <source>
        <dbReference type="ARBA" id="ARBA00022679"/>
    </source>
</evidence>
<dbReference type="NCBIfam" id="TIGR00125">
    <property type="entry name" value="cyt_tran_rel"/>
    <property type="match status" value="1"/>
</dbReference>
<dbReference type="PANTHER" id="PTHR39321">
    <property type="entry name" value="NICOTINATE-NUCLEOTIDE ADENYLYLTRANSFERASE-RELATED"/>
    <property type="match status" value="1"/>
</dbReference>
<evidence type="ECO:0000256" key="6">
    <source>
        <dbReference type="ARBA" id="ARBA00022741"/>
    </source>
</evidence>
<proteinExistence type="inferred from homology"/>
<keyword evidence="8 10" id="KW-0520">NAD</keyword>
<feature type="domain" description="Cytidyltransferase-like" evidence="11">
    <location>
        <begin position="11"/>
        <end position="179"/>
    </location>
</feature>
<dbReference type="InterPro" id="IPR014729">
    <property type="entry name" value="Rossmann-like_a/b/a_fold"/>
</dbReference>
<evidence type="ECO:0000313" key="12">
    <source>
        <dbReference type="EMBL" id="MCC2149730.1"/>
    </source>
</evidence>
<dbReference type="InterPro" id="IPR005248">
    <property type="entry name" value="NadD/NMNAT"/>
</dbReference>
<evidence type="ECO:0000256" key="10">
    <source>
        <dbReference type="HAMAP-Rule" id="MF_00244"/>
    </source>
</evidence>
<evidence type="ECO:0000256" key="2">
    <source>
        <dbReference type="ARBA" id="ARBA00005019"/>
    </source>
</evidence>
<name>A0ABS8EWZ8_9FIRM</name>
<evidence type="ECO:0000256" key="5">
    <source>
        <dbReference type="ARBA" id="ARBA00022695"/>
    </source>
</evidence>
<keyword evidence="3 10" id="KW-0662">Pyridine nucleotide biosynthesis</keyword>
<dbReference type="GO" id="GO:0004515">
    <property type="term" value="F:nicotinate-nucleotide adenylyltransferase activity"/>
    <property type="evidence" value="ECO:0007669"/>
    <property type="project" value="UniProtKB-EC"/>
</dbReference>
<dbReference type="EC" id="2.7.7.18" evidence="10"/>
<evidence type="ECO:0000256" key="3">
    <source>
        <dbReference type="ARBA" id="ARBA00022642"/>
    </source>
</evidence>
<organism evidence="12 13">
    <name type="scientific">Hominisplanchenecus faecis</name>
    <dbReference type="NCBI Taxonomy" id="2885351"/>
    <lineage>
        <taxon>Bacteria</taxon>
        <taxon>Bacillati</taxon>
        <taxon>Bacillota</taxon>
        <taxon>Clostridia</taxon>
        <taxon>Lachnospirales</taxon>
        <taxon>Lachnospiraceae</taxon>
        <taxon>Hominisplanchenecus</taxon>
    </lineage>
</organism>
<accession>A0ABS8EWZ8</accession>
<evidence type="ECO:0000256" key="7">
    <source>
        <dbReference type="ARBA" id="ARBA00022840"/>
    </source>
</evidence>
<comment type="pathway">
    <text evidence="2 10">Cofactor biosynthesis; NAD(+) biosynthesis; deamido-NAD(+) from nicotinate D-ribonucleotide: step 1/1.</text>
</comment>
<keyword evidence="5 10" id="KW-0548">Nucleotidyltransferase</keyword>
<evidence type="ECO:0000259" key="11">
    <source>
        <dbReference type="Pfam" id="PF01467"/>
    </source>
</evidence>
<dbReference type="Gene3D" id="3.40.50.620">
    <property type="entry name" value="HUPs"/>
    <property type="match status" value="1"/>
</dbReference>
<comment type="caution">
    <text evidence="12">The sequence shown here is derived from an EMBL/GenBank/DDBJ whole genome shotgun (WGS) entry which is preliminary data.</text>
</comment>
<evidence type="ECO:0000256" key="9">
    <source>
        <dbReference type="ARBA" id="ARBA00048721"/>
    </source>
</evidence>
<comment type="function">
    <text evidence="1 10">Catalyzes the reversible adenylation of nicotinate mononucleotide (NaMN) to nicotinic acid adenine dinucleotide (NaAD).</text>
</comment>
<reference evidence="12 13" key="1">
    <citation type="submission" date="2021-10" db="EMBL/GenBank/DDBJ databases">
        <title>Anaerobic single-cell dispensing facilitates the cultivation of human gut bacteria.</title>
        <authorList>
            <person name="Afrizal A."/>
        </authorList>
    </citation>
    <scope>NUCLEOTIDE SEQUENCE [LARGE SCALE GENOMIC DNA]</scope>
    <source>
        <strain evidence="12 13">CLA-AA-H246</strain>
    </source>
</reference>
<keyword evidence="4 10" id="KW-0808">Transferase</keyword>